<sequence>MKNKRTILLGMLIFAALLSCSKKGLEESQPAITKNAVANVNNTLLADPPLTWQEHWFDHVQVLQRFYHDTSIVVYHDNDVSSTVTWPNTYLAQVWNYTKSKYGSFGTDSRLWAIFHTGKYSGGHPSTYMDASHDYRNVIDVGSSSTSAWLSGTGNDLDLTTHEVGHIVEGASRNVLNSPAFGIWHDSKWMEIYIYDVYIGLNRSADVQRWYNLVANGSESYPRAQTYWFRDWFFPIYSQQGDASSLNKYFSLLAQYFPKQTVNNGQTNIQRFSRSMNYGEFIHFWSGATGMDLKPLALSAFGNLDEQGNDWVAQLNAAKTAFPGVTYLKDISSQAVVSVSNENAGGAAAAEGSAKLSDSYYNTKFFLGAYPNTFWAQLTFPGSQVVKGYTITAGNDAPDRDPKSWKLMGSNDGTNYTQLDIRSNETFGLRRQTKKMLISNTTAYKYYKLFITANNGSVDLQLSEWRLLQ</sequence>
<dbReference type="SUPFAM" id="SSF49785">
    <property type="entry name" value="Galactose-binding domain-like"/>
    <property type="match status" value="1"/>
</dbReference>
<dbReference type="InterPro" id="IPR008979">
    <property type="entry name" value="Galactose-bd-like_sf"/>
</dbReference>
<proteinExistence type="predicted"/>
<protein>
    <recommendedName>
        <fullName evidence="3">F5/8 type C domain-containing protein</fullName>
    </recommendedName>
</protein>
<dbReference type="RefSeq" id="WP_387505391.1">
    <property type="nucleotide sequence ID" value="NZ_CP157485.1"/>
</dbReference>
<keyword evidence="1" id="KW-0732">Signal</keyword>
<name>A0AAU7K391_9SPHI</name>
<reference evidence="2" key="1">
    <citation type="submission" date="2024-05" db="EMBL/GenBank/DDBJ databases">
        <authorList>
            <person name="Kim S."/>
            <person name="Heo J."/>
            <person name="Choi H."/>
            <person name="Choi Y."/>
            <person name="Kwon S.-W."/>
            <person name="Kim Y."/>
        </authorList>
    </citation>
    <scope>NUCLEOTIDE SEQUENCE</scope>
    <source>
        <strain evidence="2">KACC 23697</strain>
    </source>
</reference>
<dbReference type="AlphaFoldDB" id="A0AAU7K391"/>
<accession>A0AAU7K391</accession>
<evidence type="ECO:0000313" key="2">
    <source>
        <dbReference type="EMBL" id="XBO46976.1"/>
    </source>
</evidence>
<dbReference type="EMBL" id="CP157485">
    <property type="protein sequence ID" value="XBO46976.1"/>
    <property type="molecule type" value="Genomic_DNA"/>
</dbReference>
<organism evidence="2">
    <name type="scientific">Pedobacter sp. KACC 23697</name>
    <dbReference type="NCBI Taxonomy" id="3149230"/>
    <lineage>
        <taxon>Bacteria</taxon>
        <taxon>Pseudomonadati</taxon>
        <taxon>Bacteroidota</taxon>
        <taxon>Sphingobacteriia</taxon>
        <taxon>Sphingobacteriales</taxon>
        <taxon>Sphingobacteriaceae</taxon>
        <taxon>Pedobacter</taxon>
    </lineage>
</organism>
<evidence type="ECO:0000256" key="1">
    <source>
        <dbReference type="SAM" id="SignalP"/>
    </source>
</evidence>
<gene>
    <name evidence="2" type="ORF">ABEG20_16960</name>
</gene>
<evidence type="ECO:0008006" key="3">
    <source>
        <dbReference type="Google" id="ProtNLM"/>
    </source>
</evidence>
<feature type="chain" id="PRO_5043560169" description="F5/8 type C domain-containing protein" evidence="1">
    <location>
        <begin position="25"/>
        <end position="469"/>
    </location>
</feature>
<dbReference type="PROSITE" id="PS51257">
    <property type="entry name" value="PROKAR_LIPOPROTEIN"/>
    <property type="match status" value="1"/>
</dbReference>
<feature type="signal peptide" evidence="1">
    <location>
        <begin position="1"/>
        <end position="24"/>
    </location>
</feature>
<dbReference type="Gene3D" id="2.60.120.260">
    <property type="entry name" value="Galactose-binding domain-like"/>
    <property type="match status" value="1"/>
</dbReference>